<keyword evidence="1" id="KW-0378">Hydrolase</keyword>
<proteinExistence type="predicted"/>
<dbReference type="Gene3D" id="3.60.15.10">
    <property type="entry name" value="Ribonuclease Z/Hydroxyacylglutathione hydrolase-like"/>
    <property type="match status" value="1"/>
</dbReference>
<dbReference type="AlphaFoldDB" id="A0A2X0WNL6"/>
<accession>A0A2X0WNL6</accession>
<dbReference type="InterPro" id="IPR036866">
    <property type="entry name" value="RibonucZ/Hydroxyglut_hydro"/>
</dbReference>
<dbReference type="PANTHER" id="PTHR42967">
    <property type="entry name" value="METAL DEPENDENT HYDROLASE"/>
    <property type="match status" value="1"/>
</dbReference>
<dbReference type="Proteomes" id="UP000250086">
    <property type="component" value="Unassembled WGS sequence"/>
</dbReference>
<evidence type="ECO:0000313" key="2">
    <source>
        <dbReference type="Proteomes" id="UP000250086"/>
    </source>
</evidence>
<name>A0A2X0WNL6_9GAMM</name>
<protein>
    <submittedName>
        <fullName evidence="1">Metal-dependent hydrolase</fullName>
    </submittedName>
</protein>
<dbReference type="OrthoDB" id="36975at2"/>
<organism evidence="1 2">
    <name type="scientific">Anaerobiospirillum thomasii</name>
    <dbReference type="NCBI Taxonomy" id="179995"/>
    <lineage>
        <taxon>Bacteria</taxon>
        <taxon>Pseudomonadati</taxon>
        <taxon>Pseudomonadota</taxon>
        <taxon>Gammaproteobacteria</taxon>
        <taxon>Aeromonadales</taxon>
        <taxon>Succinivibrionaceae</taxon>
        <taxon>Anaerobiospirillum</taxon>
    </lineage>
</organism>
<gene>
    <name evidence="1" type="ORF">NCTC13093_00709</name>
</gene>
<reference evidence="1 2" key="1">
    <citation type="submission" date="2018-06" db="EMBL/GenBank/DDBJ databases">
        <authorList>
            <consortium name="Pathogen Informatics"/>
            <person name="Doyle S."/>
        </authorList>
    </citation>
    <scope>NUCLEOTIDE SEQUENCE [LARGE SCALE GENOMIC DNA]</scope>
    <source>
        <strain evidence="1 2">NCTC13093</strain>
    </source>
</reference>
<dbReference type="RefSeq" id="WP_113743522.1">
    <property type="nucleotide sequence ID" value="NZ_UAPU01000007.1"/>
</dbReference>
<dbReference type="Pfam" id="PF13483">
    <property type="entry name" value="Lactamase_B_3"/>
    <property type="match status" value="1"/>
</dbReference>
<dbReference type="PANTHER" id="PTHR42967:SF1">
    <property type="entry name" value="MBL FOLD METALLO-HYDROLASE"/>
    <property type="match status" value="1"/>
</dbReference>
<sequence>MQIVYLNHSGFLIQTEDKKVIVLDYFGDSSAHNGYLHSLFDKDYKFYLLSSHHHHDHFDRAILDFPVDNKTYILSDDILSTNTLGKDELADNIHFIGKGGVFDDGSVVIKACGSTDAGVSFVINVNDRCIFHAGDLNNWHWTDESSVAEIRAAGMYFKRELGYVAGVTDHFDAVMFPVDPRMGSNFGLGALQLVQRVKVDTFIPMHYWNLKDKAMDFGRKELAPYVKRFVTIEGCGQIINLD</sequence>
<evidence type="ECO:0000313" key="1">
    <source>
        <dbReference type="EMBL" id="SPT69340.1"/>
    </source>
</evidence>
<dbReference type="EMBL" id="UAPV01000001">
    <property type="protein sequence ID" value="SPT69340.1"/>
    <property type="molecule type" value="Genomic_DNA"/>
</dbReference>
<dbReference type="SUPFAM" id="SSF56281">
    <property type="entry name" value="Metallo-hydrolase/oxidoreductase"/>
    <property type="match status" value="1"/>
</dbReference>
<dbReference type="GO" id="GO:0016787">
    <property type="term" value="F:hydrolase activity"/>
    <property type="evidence" value="ECO:0007669"/>
    <property type="project" value="UniProtKB-KW"/>
</dbReference>
<keyword evidence="2" id="KW-1185">Reference proteome</keyword>